<dbReference type="InterPro" id="IPR036390">
    <property type="entry name" value="WH_DNA-bd_sf"/>
</dbReference>
<evidence type="ECO:0000256" key="1">
    <source>
        <dbReference type="ARBA" id="ARBA00005562"/>
    </source>
</evidence>
<evidence type="ECO:0000256" key="3">
    <source>
        <dbReference type="RuleBase" id="RU004019"/>
    </source>
</evidence>
<dbReference type="Gene3D" id="1.10.10.10">
    <property type="entry name" value="Winged helix-like DNA-binding domain superfamily/Winged helix DNA-binding domain"/>
    <property type="match status" value="1"/>
</dbReference>
<name>A0A914CEK3_9BILA</name>
<feature type="compositionally biased region" description="Low complexity" evidence="4">
    <location>
        <begin position="389"/>
        <end position="415"/>
    </location>
</feature>
<feature type="compositionally biased region" description="Low complexity" evidence="4">
    <location>
        <begin position="322"/>
        <end position="368"/>
    </location>
</feature>
<feature type="compositionally biased region" description="Basic and acidic residues" evidence="4">
    <location>
        <begin position="1"/>
        <end position="10"/>
    </location>
</feature>
<feature type="region of interest" description="Disordered" evidence="4">
    <location>
        <begin position="117"/>
        <end position="144"/>
    </location>
</feature>
<keyword evidence="2 3" id="KW-0238">DNA-binding</keyword>
<dbReference type="InterPro" id="IPR046328">
    <property type="entry name" value="ETS_fam"/>
</dbReference>
<dbReference type="SUPFAM" id="SSF46785">
    <property type="entry name" value="Winged helix' DNA-binding domain"/>
    <property type="match status" value="1"/>
</dbReference>
<dbReference type="Proteomes" id="UP000887540">
    <property type="component" value="Unplaced"/>
</dbReference>
<dbReference type="WBParaSite" id="ACRNAN_Path_976.g3754.t1">
    <property type="protein sequence ID" value="ACRNAN_Path_976.g3754.t1"/>
    <property type="gene ID" value="ACRNAN_Path_976.g3754"/>
</dbReference>
<protein>
    <submittedName>
        <fullName evidence="7">ETS domain-containing protein</fullName>
    </submittedName>
</protein>
<reference evidence="7" key="1">
    <citation type="submission" date="2022-11" db="UniProtKB">
        <authorList>
            <consortium name="WormBaseParasite"/>
        </authorList>
    </citation>
    <scope>IDENTIFICATION</scope>
</reference>
<sequence length="593" mass="64568">MNNYHVKQECTDNDFGECSLPRQTTSNPPYPSEVHPPPPYHRGYPYYPSPASFYPDYTSDNTSRNYPCRPISYPSISSTFYGRHDFYPQQASKRSIESFYPPVQNFKVPRMCERPSPMNASIKVENDRGTPNSTSESKETPTLAPLQTTTLPQLLQLHQQQHQQMLRHETIFKPVPLPPTSNPNILPQSNGALPPGVNPLDSNITLWQFLLELLTTGEHTNLIQWTNNDGEFKLLDAEGVARLWGARKGKMHMNYDKLSRALRYYYDKNIIKKVIGQKFVYRFVTQPESANNDVILYAMNRSQQGGFNESMAEFANVLRQNSTTSSSTAPTPSEPSLPLSVANNTSTPSPVNSSCSPGSVGSSSGVSSAGTITSNMSEAHFGANNTVASSTAMSSSPSTSHLSRPASSGSTSTSTLDGKSNSSTVTTNSRKRKSNAISNGETNEGHHNGHKIAFSIPCSSAHEEGMGTAGVLNGSNRNSSTSSNPGSSSLSRRSRPQPLDLTNINDLSSSMNNLMAAAAASATSPFLQQSPAYLYHTLYNALAATHSPMAGMISPMAQYIAALSAANSPIGWKWTTMNFGRICLYMLYVMCCA</sequence>
<dbReference type="GO" id="GO:0005634">
    <property type="term" value="C:nucleus"/>
    <property type="evidence" value="ECO:0007669"/>
    <property type="project" value="UniProtKB-SubCell"/>
</dbReference>
<dbReference type="SMART" id="SM00413">
    <property type="entry name" value="ETS"/>
    <property type="match status" value="1"/>
</dbReference>
<dbReference type="AlphaFoldDB" id="A0A914CEK3"/>
<dbReference type="GO" id="GO:0000981">
    <property type="term" value="F:DNA-binding transcription factor activity, RNA polymerase II-specific"/>
    <property type="evidence" value="ECO:0007669"/>
    <property type="project" value="TreeGrafter"/>
</dbReference>
<accession>A0A914CEK3</accession>
<evidence type="ECO:0000313" key="6">
    <source>
        <dbReference type="Proteomes" id="UP000887540"/>
    </source>
</evidence>
<dbReference type="PANTHER" id="PTHR11849:SF133">
    <property type="entry name" value="ETS DOMAIN-CONTAINING PROTEIN"/>
    <property type="match status" value="1"/>
</dbReference>
<evidence type="ECO:0000259" key="5">
    <source>
        <dbReference type="PROSITE" id="PS50061"/>
    </source>
</evidence>
<dbReference type="GO" id="GO:0043565">
    <property type="term" value="F:sequence-specific DNA binding"/>
    <property type="evidence" value="ECO:0007669"/>
    <property type="project" value="InterPro"/>
</dbReference>
<dbReference type="PROSITE" id="PS00346">
    <property type="entry name" value="ETS_DOMAIN_2"/>
    <property type="match status" value="1"/>
</dbReference>
<feature type="compositionally biased region" description="Pro residues" evidence="4">
    <location>
        <begin position="28"/>
        <end position="39"/>
    </location>
</feature>
<dbReference type="PRINTS" id="PR00454">
    <property type="entry name" value="ETSDOMAIN"/>
</dbReference>
<organism evidence="6 7">
    <name type="scientific">Acrobeloides nanus</name>
    <dbReference type="NCBI Taxonomy" id="290746"/>
    <lineage>
        <taxon>Eukaryota</taxon>
        <taxon>Metazoa</taxon>
        <taxon>Ecdysozoa</taxon>
        <taxon>Nematoda</taxon>
        <taxon>Chromadorea</taxon>
        <taxon>Rhabditida</taxon>
        <taxon>Tylenchina</taxon>
        <taxon>Cephalobomorpha</taxon>
        <taxon>Cephaloboidea</taxon>
        <taxon>Cephalobidae</taxon>
        <taxon>Acrobeloides</taxon>
    </lineage>
</organism>
<keyword evidence="3" id="KW-0539">Nucleus</keyword>
<dbReference type="PROSITE" id="PS00345">
    <property type="entry name" value="ETS_DOMAIN_1"/>
    <property type="match status" value="1"/>
</dbReference>
<feature type="region of interest" description="Disordered" evidence="4">
    <location>
        <begin position="319"/>
        <end position="371"/>
    </location>
</feature>
<feature type="compositionally biased region" description="Low complexity" evidence="4">
    <location>
        <begin position="472"/>
        <end position="491"/>
    </location>
</feature>
<dbReference type="InterPro" id="IPR000418">
    <property type="entry name" value="Ets_dom"/>
</dbReference>
<comment type="similarity">
    <text evidence="1 3">Belongs to the ETS family.</text>
</comment>
<evidence type="ECO:0000256" key="2">
    <source>
        <dbReference type="ARBA" id="ARBA00023125"/>
    </source>
</evidence>
<dbReference type="PANTHER" id="PTHR11849">
    <property type="entry name" value="ETS"/>
    <property type="match status" value="1"/>
</dbReference>
<proteinExistence type="inferred from homology"/>
<feature type="domain" description="ETS" evidence="5">
    <location>
        <begin position="204"/>
        <end position="284"/>
    </location>
</feature>
<dbReference type="GO" id="GO:0030154">
    <property type="term" value="P:cell differentiation"/>
    <property type="evidence" value="ECO:0007669"/>
    <property type="project" value="TreeGrafter"/>
</dbReference>
<evidence type="ECO:0000256" key="4">
    <source>
        <dbReference type="SAM" id="MobiDB-lite"/>
    </source>
</evidence>
<evidence type="ECO:0000313" key="7">
    <source>
        <dbReference type="WBParaSite" id="ACRNAN_Path_976.g3754.t1"/>
    </source>
</evidence>
<dbReference type="InterPro" id="IPR036388">
    <property type="entry name" value="WH-like_DNA-bd_sf"/>
</dbReference>
<feature type="region of interest" description="Disordered" evidence="4">
    <location>
        <begin position="465"/>
        <end position="501"/>
    </location>
</feature>
<feature type="region of interest" description="Disordered" evidence="4">
    <location>
        <begin position="1"/>
        <end position="39"/>
    </location>
</feature>
<feature type="compositionally biased region" description="Polar residues" evidence="4">
    <location>
        <begin position="416"/>
        <end position="428"/>
    </location>
</feature>
<keyword evidence="6" id="KW-1185">Reference proteome</keyword>
<dbReference type="Pfam" id="PF00178">
    <property type="entry name" value="Ets"/>
    <property type="match status" value="1"/>
</dbReference>
<comment type="subcellular location">
    <subcellularLocation>
        <location evidence="3">Nucleus</location>
    </subcellularLocation>
</comment>
<dbReference type="PROSITE" id="PS50061">
    <property type="entry name" value="ETS_DOMAIN_3"/>
    <property type="match status" value="1"/>
</dbReference>
<feature type="region of interest" description="Disordered" evidence="4">
    <location>
        <begin position="388"/>
        <end position="452"/>
    </location>
</feature>